<dbReference type="AlphaFoldDB" id="A0A0K1JMH6"/>
<dbReference type="PANTHER" id="PTHR37305">
    <property type="entry name" value="INTEGRAL MEMBRANE PROTEIN-RELATED"/>
    <property type="match status" value="1"/>
</dbReference>
<protein>
    <recommendedName>
        <fullName evidence="4">ABC transporter permease</fullName>
    </recommendedName>
</protein>
<dbReference type="EMBL" id="CP011112">
    <property type="protein sequence ID" value="AKU17783.1"/>
    <property type="molecule type" value="Genomic_DNA"/>
</dbReference>
<evidence type="ECO:0000256" key="1">
    <source>
        <dbReference type="SAM" id="Phobius"/>
    </source>
</evidence>
<reference evidence="2 3" key="1">
    <citation type="submission" date="2015-03" db="EMBL/GenBank/DDBJ databases">
        <title>Luteipulveratus halotolerans sp. nov., a novel actinobacterium (Dermacoccaceae) from Sarawak, Malaysia.</title>
        <authorList>
            <person name="Juboi H."/>
            <person name="Basik A."/>
            <person name="Shamsul S.S."/>
            <person name="Arnold P."/>
            <person name="Schmitt E.K."/>
            <person name="Sanglier J.-J."/>
            <person name="Yeo T."/>
        </authorList>
    </citation>
    <scope>NUCLEOTIDE SEQUENCE [LARGE SCALE GENOMIC DNA]</scope>
    <source>
        <strain evidence="2 3">MN07-A0370</strain>
    </source>
</reference>
<keyword evidence="1" id="KW-0812">Transmembrane</keyword>
<feature type="transmembrane region" description="Helical" evidence="1">
    <location>
        <begin position="101"/>
        <end position="124"/>
    </location>
</feature>
<name>A0A0K1JMH6_9MICO</name>
<dbReference type="KEGG" id="lmoi:VV02_21215"/>
<sequence length="238" mass="24453">MNAAIIRLAMRSLFGRPRAFVLLAMPAIMVGLAAVITMASSNPPDSSDAEAFLRVFGIGIVVPVVTLIATTTLVNSEFDDGSIVYLLTKPISRLSIMASKAVVVLLSVLVCGVLPVGIAGFAMVGGDDRVALAGVAGSAVAGVAYVGIFTALVTVLNRSIVGCLIYWLVWESTISSLIGPVKWLSARAWGSSVVQATTELGDRPAVPVAYAVVAAVVILLGGVALAAQRLVSVSLSDD</sequence>
<dbReference type="PANTHER" id="PTHR37305:SF1">
    <property type="entry name" value="MEMBRANE PROTEIN"/>
    <property type="match status" value="1"/>
</dbReference>
<keyword evidence="3" id="KW-1185">Reference proteome</keyword>
<dbReference type="OrthoDB" id="5146799at2"/>
<proteinExistence type="predicted"/>
<dbReference type="RefSeq" id="WP_052594798.1">
    <property type="nucleotide sequence ID" value="NZ_CP011112.1"/>
</dbReference>
<evidence type="ECO:0000313" key="2">
    <source>
        <dbReference type="EMBL" id="AKU17783.1"/>
    </source>
</evidence>
<feature type="transmembrane region" description="Helical" evidence="1">
    <location>
        <begin position="205"/>
        <end position="227"/>
    </location>
</feature>
<feature type="transmembrane region" description="Helical" evidence="1">
    <location>
        <begin position="51"/>
        <end position="74"/>
    </location>
</feature>
<organism evidence="2 3">
    <name type="scientific">Luteipulveratus mongoliensis</name>
    <dbReference type="NCBI Taxonomy" id="571913"/>
    <lineage>
        <taxon>Bacteria</taxon>
        <taxon>Bacillati</taxon>
        <taxon>Actinomycetota</taxon>
        <taxon>Actinomycetes</taxon>
        <taxon>Micrococcales</taxon>
        <taxon>Dermacoccaceae</taxon>
        <taxon>Luteipulveratus</taxon>
    </lineage>
</organism>
<feature type="transmembrane region" description="Helical" evidence="1">
    <location>
        <begin position="163"/>
        <end position="185"/>
    </location>
</feature>
<gene>
    <name evidence="2" type="ORF">VV02_21215</name>
</gene>
<dbReference type="STRING" id="571913.VV02_21215"/>
<keyword evidence="1" id="KW-0472">Membrane</keyword>
<accession>A0A0K1JMH6</accession>
<keyword evidence="1" id="KW-1133">Transmembrane helix</keyword>
<feature type="transmembrane region" description="Helical" evidence="1">
    <location>
        <begin position="130"/>
        <end position="156"/>
    </location>
</feature>
<evidence type="ECO:0008006" key="4">
    <source>
        <dbReference type="Google" id="ProtNLM"/>
    </source>
</evidence>
<dbReference type="Pfam" id="PF12730">
    <property type="entry name" value="ABC2_membrane_4"/>
    <property type="match status" value="1"/>
</dbReference>
<evidence type="ECO:0000313" key="3">
    <source>
        <dbReference type="Proteomes" id="UP000066480"/>
    </source>
</evidence>
<dbReference type="PATRIC" id="fig|571913.6.peg.4302"/>
<dbReference type="Proteomes" id="UP000066480">
    <property type="component" value="Chromosome"/>
</dbReference>
<feature type="transmembrane region" description="Helical" evidence="1">
    <location>
        <begin position="20"/>
        <end position="39"/>
    </location>
</feature>